<gene>
    <name evidence="6" type="ORF">FKY71_12015</name>
</gene>
<dbReference type="Gene3D" id="3.30.450.20">
    <property type="entry name" value="PAS domain"/>
    <property type="match status" value="1"/>
</dbReference>
<dbReference type="InterPro" id="IPR035965">
    <property type="entry name" value="PAS-like_dom_sf"/>
</dbReference>
<dbReference type="SUPFAM" id="SSF55785">
    <property type="entry name" value="PYP-like sensor domain (PAS domain)"/>
    <property type="match status" value="1"/>
</dbReference>
<evidence type="ECO:0000256" key="2">
    <source>
        <dbReference type="ARBA" id="ARBA00022606"/>
    </source>
</evidence>
<name>A0A540VPT5_9GAMM</name>
<evidence type="ECO:0000256" key="4">
    <source>
        <dbReference type="ARBA" id="ARBA00023170"/>
    </source>
</evidence>
<keyword evidence="2" id="KW-0716">Sensory transduction</keyword>
<keyword evidence="1" id="KW-0600">Photoreceptor protein</keyword>
<evidence type="ECO:0000256" key="1">
    <source>
        <dbReference type="ARBA" id="ARBA00022543"/>
    </source>
</evidence>
<protein>
    <submittedName>
        <fullName evidence="6">Photoactive yellow protein</fullName>
    </submittedName>
</protein>
<reference evidence="6 7" key="1">
    <citation type="submission" date="2019-06" db="EMBL/GenBank/DDBJ databases">
        <title>Metagenome assembled Genome of Spiribacter salinus SL48-SHIP from the microbial mat of Salt Lake 48 (Novosibirsk region, Russia).</title>
        <authorList>
            <person name="Shipova A."/>
            <person name="Rozanov A.S."/>
            <person name="Bryanskaya A.V."/>
            <person name="Peltek S.E."/>
        </authorList>
    </citation>
    <scope>NUCLEOTIDE SEQUENCE [LARGE SCALE GENOMIC DNA]</scope>
    <source>
        <strain evidence="6">SL48-SHIP-2</strain>
    </source>
</reference>
<evidence type="ECO:0000313" key="6">
    <source>
        <dbReference type="EMBL" id="TQE98777.1"/>
    </source>
</evidence>
<dbReference type="InterPro" id="IPR012130">
    <property type="entry name" value="PYP"/>
</dbReference>
<organism evidence="6 7">
    <name type="scientific">Spiribacter salinus</name>
    <dbReference type="NCBI Taxonomy" id="1335746"/>
    <lineage>
        <taxon>Bacteria</taxon>
        <taxon>Pseudomonadati</taxon>
        <taxon>Pseudomonadota</taxon>
        <taxon>Gammaproteobacteria</taxon>
        <taxon>Chromatiales</taxon>
        <taxon>Ectothiorhodospiraceae</taxon>
        <taxon>Spiribacter</taxon>
    </lineage>
</organism>
<proteinExistence type="predicted"/>
<comment type="caution">
    <text evidence="6">The sequence shown here is derived from an EMBL/GenBank/DDBJ whole genome shotgun (WGS) entry which is preliminary data.</text>
</comment>
<dbReference type="AlphaFoldDB" id="A0A540VPT5"/>
<evidence type="ECO:0000256" key="5">
    <source>
        <dbReference type="PIRSR" id="PIRSR000087-50"/>
    </source>
</evidence>
<feature type="modified residue" description="S-(4-hydroxycinnamyl)cysteine" evidence="5">
    <location>
        <position position="67"/>
    </location>
</feature>
<dbReference type="GO" id="GO:0009881">
    <property type="term" value="F:photoreceptor activity"/>
    <property type="evidence" value="ECO:0007669"/>
    <property type="project" value="UniProtKB-KW"/>
</dbReference>
<accession>A0A540VPT5</accession>
<dbReference type="Proteomes" id="UP000315400">
    <property type="component" value="Unassembled WGS sequence"/>
</dbReference>
<dbReference type="PIRSF" id="PIRSF000087">
    <property type="entry name" value="PYP"/>
    <property type="match status" value="1"/>
</dbReference>
<dbReference type="GO" id="GO:0007602">
    <property type="term" value="P:phototransduction"/>
    <property type="evidence" value="ECO:0007669"/>
    <property type="project" value="InterPro"/>
</dbReference>
<comment type="PTM">
    <text evidence="5">The 4-hydroxycinnamic acid (p-coumaric acid) chromophore is covalently bound via a thioester linkage.</text>
</comment>
<dbReference type="EMBL" id="VIFK01000137">
    <property type="protein sequence ID" value="TQE98777.1"/>
    <property type="molecule type" value="Genomic_DNA"/>
</dbReference>
<keyword evidence="4" id="KW-0675">Receptor</keyword>
<evidence type="ECO:0000256" key="3">
    <source>
        <dbReference type="ARBA" id="ARBA00022991"/>
    </source>
</evidence>
<sequence>MNTFVDASTLEELPKHTAQSINDFTFGAVKVDDEGVIELYNEYESNLSGVEIAAAEGRNFFTQLAPCTNNDLVYGKFKNGVSDDELDTAFPYTFSYKMQPTLVDIQLYRHPQDKSNWIFVKKK</sequence>
<evidence type="ECO:0000313" key="7">
    <source>
        <dbReference type="Proteomes" id="UP000315400"/>
    </source>
</evidence>
<keyword evidence="3 5" id="KW-0157">Chromophore</keyword>